<comment type="caution">
    <text evidence="1">The sequence shown here is derived from an EMBL/GenBank/DDBJ whole genome shotgun (WGS) entry which is preliminary data.</text>
</comment>
<sequence length="46" mass="5243">MIIIAKRGRADMFRITNSAYKILLKAIKKESEDGEKLYVRLTMGIG</sequence>
<evidence type="ECO:0000313" key="1">
    <source>
        <dbReference type="EMBL" id="GAM13111.1"/>
    </source>
</evidence>
<dbReference type="Proteomes" id="UP000031014">
    <property type="component" value="Unassembled WGS sequence"/>
</dbReference>
<evidence type="ECO:0000313" key="2">
    <source>
        <dbReference type="Proteomes" id="UP000031014"/>
    </source>
</evidence>
<dbReference type="EMBL" id="BASE01000025">
    <property type="protein sequence ID" value="GAM13111.1"/>
    <property type="molecule type" value="Genomic_DNA"/>
</dbReference>
<protein>
    <submittedName>
        <fullName evidence="1">Uncharacterized protein</fullName>
    </submittedName>
</protein>
<dbReference type="AlphaFoldDB" id="A0A0A8X4M9"/>
<accession>A0A0A8X4M9</accession>
<gene>
    <name evidence="1" type="ORF">SAMD00020551_1249</name>
</gene>
<proteinExistence type="predicted"/>
<organism evidence="1 2">
    <name type="scientific">Mesobacillus selenatarsenatis (strain DSM 18680 / JCM 14380 / FERM P-15431 / SF-1)</name>
    <dbReference type="NCBI Taxonomy" id="1321606"/>
    <lineage>
        <taxon>Bacteria</taxon>
        <taxon>Bacillati</taxon>
        <taxon>Bacillota</taxon>
        <taxon>Bacilli</taxon>
        <taxon>Bacillales</taxon>
        <taxon>Bacillaceae</taxon>
        <taxon>Mesobacillus</taxon>
    </lineage>
</organism>
<keyword evidence="2" id="KW-1185">Reference proteome</keyword>
<name>A0A0A8X4M9_MESS1</name>
<reference evidence="1 2" key="1">
    <citation type="submission" date="2013-06" db="EMBL/GenBank/DDBJ databases">
        <title>Whole genome shotgun sequence of Bacillus selenatarsenatis SF-1.</title>
        <authorList>
            <person name="Kuroda M."/>
            <person name="Sei K."/>
            <person name="Yamashita M."/>
            <person name="Ike M."/>
        </authorList>
    </citation>
    <scope>NUCLEOTIDE SEQUENCE [LARGE SCALE GENOMIC DNA]</scope>
    <source>
        <strain evidence="1 2">SF-1</strain>
    </source>
</reference>